<feature type="signal peptide" evidence="2">
    <location>
        <begin position="1"/>
        <end position="34"/>
    </location>
</feature>
<keyword evidence="4" id="KW-1185">Reference proteome</keyword>
<evidence type="ECO:0008006" key="5">
    <source>
        <dbReference type="Google" id="ProtNLM"/>
    </source>
</evidence>
<dbReference type="InterPro" id="IPR019734">
    <property type="entry name" value="TPR_rpt"/>
</dbReference>
<dbReference type="PROSITE" id="PS50005">
    <property type="entry name" value="TPR"/>
    <property type="match status" value="1"/>
</dbReference>
<evidence type="ECO:0000256" key="1">
    <source>
        <dbReference type="PROSITE-ProRule" id="PRU00339"/>
    </source>
</evidence>
<dbReference type="Pfam" id="PF13432">
    <property type="entry name" value="TPR_16"/>
    <property type="match status" value="1"/>
</dbReference>
<feature type="chain" id="PRO_5026941030" description="Tetratricopeptide repeat protein" evidence="2">
    <location>
        <begin position="35"/>
        <end position="440"/>
    </location>
</feature>
<evidence type="ECO:0000256" key="2">
    <source>
        <dbReference type="SAM" id="SignalP"/>
    </source>
</evidence>
<comment type="caution">
    <text evidence="3">The sequence shown here is derived from an EMBL/GenBank/DDBJ whole genome shotgun (WGS) entry which is preliminary data.</text>
</comment>
<name>A0A6L9MU84_9ALTE</name>
<evidence type="ECO:0000313" key="3">
    <source>
        <dbReference type="EMBL" id="NDW21822.1"/>
    </source>
</evidence>
<dbReference type="InterPro" id="IPR011990">
    <property type="entry name" value="TPR-like_helical_dom_sf"/>
</dbReference>
<keyword evidence="2" id="KW-0732">Signal</keyword>
<evidence type="ECO:0000313" key="4">
    <source>
        <dbReference type="Proteomes" id="UP000478837"/>
    </source>
</evidence>
<feature type="repeat" description="TPR" evidence="1">
    <location>
        <begin position="94"/>
        <end position="127"/>
    </location>
</feature>
<dbReference type="AlphaFoldDB" id="A0A6L9MU84"/>
<dbReference type="Proteomes" id="UP000478837">
    <property type="component" value="Unassembled WGS sequence"/>
</dbReference>
<dbReference type="Gene3D" id="1.25.40.10">
    <property type="entry name" value="Tetratricopeptide repeat domain"/>
    <property type="match status" value="2"/>
</dbReference>
<dbReference type="SUPFAM" id="SSF48452">
    <property type="entry name" value="TPR-like"/>
    <property type="match status" value="1"/>
</dbReference>
<protein>
    <recommendedName>
        <fullName evidence="5">Tetratricopeptide repeat protein</fullName>
    </recommendedName>
</protein>
<dbReference type="Pfam" id="PF13424">
    <property type="entry name" value="TPR_12"/>
    <property type="match status" value="1"/>
</dbReference>
<dbReference type="SUPFAM" id="SSF81901">
    <property type="entry name" value="HCP-like"/>
    <property type="match status" value="1"/>
</dbReference>
<gene>
    <name evidence="3" type="ORF">GTW09_09850</name>
</gene>
<dbReference type="SMART" id="SM00028">
    <property type="entry name" value="TPR"/>
    <property type="match status" value="4"/>
</dbReference>
<sequence length="440" mass="50012">MRKQTNKLFSAIAFTIASATVSIPGLLLATEAVAQEQKASEKKTRRVPTLRGKVYEQLARAQAAADESGDVEEALAILGEVEEKSYSMNAYEKAMMYNFYGFIYYNDEDYDKALESFAKVVEQQPIPEKFEMTTLFSLAQLNLMQGNFDETIKYLERWESLNTGPIPPKNKVIKAQAYYQSQQYELAADWISQAIADHEAEGMLPDEGWLILQRAVFYELKQPKKVKDVLVKMVKLFDEPKYWIQLAGMYGELGEERKQLAMMETAYQRGFIESSADIFNLAQLYYYHRAPYKGAKLMEQAMNEGVLEKNLRNLKFLGQSWSLAKEQDKAIPVMMQAANLADDGELDAQLAQILLNEERWDDAIAAVDRALEKGDLRNPGLVYLVKGMALFNKKQYALALNQLAEAEKHQKSRAMAQQWKQFVQGEKRQAEAMAAELGAS</sequence>
<dbReference type="RefSeq" id="WP_163111745.1">
    <property type="nucleotide sequence ID" value="NZ_JAAAWP010000005.1"/>
</dbReference>
<organism evidence="3 4">
    <name type="scientific">Alteromonas hispanica</name>
    <dbReference type="NCBI Taxonomy" id="315421"/>
    <lineage>
        <taxon>Bacteria</taxon>
        <taxon>Pseudomonadati</taxon>
        <taxon>Pseudomonadota</taxon>
        <taxon>Gammaproteobacteria</taxon>
        <taxon>Alteromonadales</taxon>
        <taxon>Alteromonadaceae</taxon>
        <taxon>Alteromonas/Salinimonas group</taxon>
        <taxon>Alteromonas</taxon>
    </lineage>
</organism>
<dbReference type="EMBL" id="JAAAWP010000005">
    <property type="protein sequence ID" value="NDW21822.1"/>
    <property type="molecule type" value="Genomic_DNA"/>
</dbReference>
<keyword evidence="1" id="KW-0802">TPR repeat</keyword>
<proteinExistence type="predicted"/>
<reference evidence="3 4" key="1">
    <citation type="submission" date="2020-01" db="EMBL/GenBank/DDBJ databases">
        <title>Genomes of bacteria type strains.</title>
        <authorList>
            <person name="Chen J."/>
            <person name="Zhu S."/>
            <person name="Yang J."/>
        </authorList>
    </citation>
    <scope>NUCLEOTIDE SEQUENCE [LARGE SCALE GENOMIC DNA]</scope>
    <source>
        <strain evidence="3 4">LMG 22958</strain>
    </source>
</reference>
<accession>A0A6L9MU84</accession>